<evidence type="ECO:0000313" key="2">
    <source>
        <dbReference type="EMBL" id="SHJ80517.1"/>
    </source>
</evidence>
<keyword evidence="1" id="KW-0812">Transmembrane</keyword>
<keyword evidence="3" id="KW-1185">Reference proteome</keyword>
<accession>A0A1M6MAR0</accession>
<proteinExistence type="predicted"/>
<dbReference type="PROSITE" id="PS51257">
    <property type="entry name" value="PROKAR_LIPOPROTEIN"/>
    <property type="match status" value="1"/>
</dbReference>
<dbReference type="Proteomes" id="UP000243547">
    <property type="component" value="Unassembled WGS sequence"/>
</dbReference>
<organism evidence="2 3">
    <name type="scientific">Anaerobranca californiensis DSM 14826</name>
    <dbReference type="NCBI Taxonomy" id="1120989"/>
    <lineage>
        <taxon>Bacteria</taxon>
        <taxon>Bacillati</taxon>
        <taxon>Bacillota</taxon>
        <taxon>Clostridia</taxon>
        <taxon>Eubacteriales</taxon>
        <taxon>Proteinivoracaceae</taxon>
        <taxon>Anaerobranca</taxon>
    </lineage>
</organism>
<reference evidence="3" key="1">
    <citation type="submission" date="2016-11" db="EMBL/GenBank/DDBJ databases">
        <authorList>
            <person name="Varghese N."/>
            <person name="Submissions S."/>
        </authorList>
    </citation>
    <scope>NUCLEOTIDE SEQUENCE [LARGE SCALE GENOMIC DNA]</scope>
    <source>
        <strain evidence="3">DSM 14826</strain>
    </source>
</reference>
<gene>
    <name evidence="2" type="ORF">SAMN02745227_00743</name>
</gene>
<keyword evidence="1" id="KW-0472">Membrane</keyword>
<sequence>MSKVFKYFSLVTYIGILMTACIMIGFYLGSYLEKLTGSFFLFIVGIFLGIGAGFWSVYKLIAKL</sequence>
<dbReference type="AlphaFoldDB" id="A0A1M6MAR0"/>
<feature type="transmembrane region" description="Helical" evidence="1">
    <location>
        <begin position="7"/>
        <end position="27"/>
    </location>
</feature>
<dbReference type="RefSeq" id="WP_072906415.1">
    <property type="nucleotide sequence ID" value="NZ_FRAI01000006.1"/>
</dbReference>
<feature type="transmembrane region" description="Helical" evidence="1">
    <location>
        <begin position="39"/>
        <end position="58"/>
    </location>
</feature>
<dbReference type="STRING" id="1120989.SAMN02745227_00743"/>
<protein>
    <submittedName>
        <fullName evidence="2">Putative F0F1-ATPase subunit Ca2+/Mg2+ transporter</fullName>
    </submittedName>
</protein>
<dbReference type="OrthoDB" id="2629325at2"/>
<name>A0A1M6MAR0_9FIRM</name>
<keyword evidence="1" id="KW-1133">Transmembrane helix</keyword>
<evidence type="ECO:0000256" key="1">
    <source>
        <dbReference type="SAM" id="Phobius"/>
    </source>
</evidence>
<dbReference type="InterPro" id="IPR032820">
    <property type="entry name" value="ATPase_put"/>
</dbReference>
<evidence type="ECO:0000313" key="3">
    <source>
        <dbReference type="Proteomes" id="UP000243547"/>
    </source>
</evidence>
<dbReference type="Pfam" id="PF09527">
    <property type="entry name" value="ATPase_gene1"/>
    <property type="match status" value="1"/>
</dbReference>
<dbReference type="EMBL" id="FRAI01000006">
    <property type="protein sequence ID" value="SHJ80517.1"/>
    <property type="molecule type" value="Genomic_DNA"/>
</dbReference>